<dbReference type="Pfam" id="PF20150">
    <property type="entry name" value="2EXR"/>
    <property type="match status" value="1"/>
</dbReference>
<dbReference type="AlphaFoldDB" id="A0A2J6RDZ7"/>
<protein>
    <recommendedName>
        <fullName evidence="1">2EXR domain-containing protein</fullName>
    </recommendedName>
</protein>
<dbReference type="PANTHER" id="PTHR35910">
    <property type="entry name" value="2EXR DOMAIN-CONTAINING PROTEIN"/>
    <property type="match status" value="1"/>
</dbReference>
<gene>
    <name evidence="2" type="ORF">L207DRAFT_89109</name>
</gene>
<dbReference type="Proteomes" id="UP000235786">
    <property type="component" value="Unassembled WGS sequence"/>
</dbReference>
<dbReference type="OrthoDB" id="3477103at2759"/>
<sequence length="232" mass="27567">MAPTTFHRFSELPAELRDLIWELGLPDPVRRYPELMWTKAQSSRPTPSRVKDPAMLRVNRESRAIALQFYERRDHYKCRYGRYFNLEVDEICFEGMYLFPGWRRPVGICREEEFNIDFADRRTIKKIVLAFPWSYASSSPFNFVRTAGEVFLSCLWHFDTLKTITFEIWQDDRLDIMDIMAPRMHELDVSTSRMLRARLSMMLDHVLQLRTSNEPDYRAPTWRIQVVAGNGT</sequence>
<organism evidence="2 3">
    <name type="scientific">Hyaloscypha variabilis (strain UAMH 11265 / GT02V1 / F)</name>
    <name type="common">Meliniomyces variabilis</name>
    <dbReference type="NCBI Taxonomy" id="1149755"/>
    <lineage>
        <taxon>Eukaryota</taxon>
        <taxon>Fungi</taxon>
        <taxon>Dikarya</taxon>
        <taxon>Ascomycota</taxon>
        <taxon>Pezizomycotina</taxon>
        <taxon>Leotiomycetes</taxon>
        <taxon>Helotiales</taxon>
        <taxon>Hyaloscyphaceae</taxon>
        <taxon>Hyaloscypha</taxon>
        <taxon>Hyaloscypha variabilis</taxon>
    </lineage>
</organism>
<evidence type="ECO:0000313" key="2">
    <source>
        <dbReference type="EMBL" id="PMD36738.1"/>
    </source>
</evidence>
<name>A0A2J6RDZ7_HYAVF</name>
<keyword evidence="3" id="KW-1185">Reference proteome</keyword>
<dbReference type="EMBL" id="KZ613950">
    <property type="protein sequence ID" value="PMD36738.1"/>
    <property type="molecule type" value="Genomic_DNA"/>
</dbReference>
<accession>A0A2J6RDZ7</accession>
<evidence type="ECO:0000313" key="3">
    <source>
        <dbReference type="Proteomes" id="UP000235786"/>
    </source>
</evidence>
<evidence type="ECO:0000259" key="1">
    <source>
        <dbReference type="Pfam" id="PF20150"/>
    </source>
</evidence>
<proteinExistence type="predicted"/>
<dbReference type="PANTHER" id="PTHR35910:SF6">
    <property type="entry name" value="2EXR DOMAIN-CONTAINING PROTEIN"/>
    <property type="match status" value="1"/>
</dbReference>
<feature type="domain" description="2EXR" evidence="1">
    <location>
        <begin position="6"/>
        <end position="89"/>
    </location>
</feature>
<dbReference type="InterPro" id="IPR045518">
    <property type="entry name" value="2EXR"/>
</dbReference>
<reference evidence="2 3" key="1">
    <citation type="submission" date="2016-04" db="EMBL/GenBank/DDBJ databases">
        <title>A degradative enzymes factory behind the ericoid mycorrhizal symbiosis.</title>
        <authorList>
            <consortium name="DOE Joint Genome Institute"/>
            <person name="Martino E."/>
            <person name="Morin E."/>
            <person name="Grelet G."/>
            <person name="Kuo A."/>
            <person name="Kohler A."/>
            <person name="Daghino S."/>
            <person name="Barry K."/>
            <person name="Choi C."/>
            <person name="Cichocki N."/>
            <person name="Clum A."/>
            <person name="Copeland A."/>
            <person name="Hainaut M."/>
            <person name="Haridas S."/>
            <person name="Labutti K."/>
            <person name="Lindquist E."/>
            <person name="Lipzen A."/>
            <person name="Khouja H.-R."/>
            <person name="Murat C."/>
            <person name="Ohm R."/>
            <person name="Olson A."/>
            <person name="Spatafora J."/>
            <person name="Veneault-Fourrey C."/>
            <person name="Henrissat B."/>
            <person name="Grigoriev I."/>
            <person name="Martin F."/>
            <person name="Perotto S."/>
        </authorList>
    </citation>
    <scope>NUCLEOTIDE SEQUENCE [LARGE SCALE GENOMIC DNA]</scope>
    <source>
        <strain evidence="2 3">F</strain>
    </source>
</reference>